<keyword evidence="9 11" id="KW-0325">Glycoprotein</keyword>
<feature type="transmembrane region" description="Helical" evidence="11">
    <location>
        <begin position="113"/>
        <end position="135"/>
    </location>
</feature>
<dbReference type="Pfam" id="PF03141">
    <property type="entry name" value="Methyltransf_29"/>
    <property type="match status" value="1"/>
</dbReference>
<dbReference type="GO" id="GO:0032259">
    <property type="term" value="P:methylation"/>
    <property type="evidence" value="ECO:0007669"/>
    <property type="project" value="UniProtKB-KW"/>
</dbReference>
<evidence type="ECO:0000313" key="12">
    <source>
        <dbReference type="EMBL" id="KAD1924332.1"/>
    </source>
</evidence>
<evidence type="ECO:0000256" key="11">
    <source>
        <dbReference type="RuleBase" id="RU366043"/>
    </source>
</evidence>
<keyword evidence="7 11" id="KW-1133">Transmembrane helix</keyword>
<dbReference type="PANTHER" id="PTHR10108:SF899">
    <property type="entry name" value="PECTIN METHYLTRANSFERASE QUA2-RELATED"/>
    <property type="match status" value="1"/>
</dbReference>
<dbReference type="Proteomes" id="UP000326396">
    <property type="component" value="Unassembled WGS sequence"/>
</dbReference>
<evidence type="ECO:0000256" key="2">
    <source>
        <dbReference type="ARBA" id="ARBA00008361"/>
    </source>
</evidence>
<keyword evidence="3 11" id="KW-0489">Methyltransferase</keyword>
<evidence type="ECO:0000256" key="1">
    <source>
        <dbReference type="ARBA" id="ARBA00004606"/>
    </source>
</evidence>
<protein>
    <recommendedName>
        <fullName evidence="11">Methyltransferase</fullName>
        <ecNumber evidence="11">2.1.1.-</ecNumber>
    </recommendedName>
</protein>
<dbReference type="SUPFAM" id="SSF53335">
    <property type="entry name" value="S-adenosyl-L-methionine-dependent methyltransferases"/>
    <property type="match status" value="2"/>
</dbReference>
<evidence type="ECO:0000256" key="3">
    <source>
        <dbReference type="ARBA" id="ARBA00022603"/>
    </source>
</evidence>
<keyword evidence="6 11" id="KW-0735">Signal-anchor</keyword>
<proteinExistence type="inferred from homology"/>
<keyword evidence="13" id="KW-1185">Reference proteome</keyword>
<dbReference type="InterPro" id="IPR004159">
    <property type="entry name" value="Put_SAM_MeTrfase"/>
</dbReference>
<comment type="similarity">
    <text evidence="2 11">Belongs to the methyltransferase superfamily.</text>
</comment>
<evidence type="ECO:0000256" key="9">
    <source>
        <dbReference type="ARBA" id="ARBA00023180"/>
    </source>
</evidence>
<dbReference type="GO" id="GO:0012505">
    <property type="term" value="C:endomembrane system"/>
    <property type="evidence" value="ECO:0007669"/>
    <property type="project" value="UniProtKB-SubCell"/>
</dbReference>
<evidence type="ECO:0000256" key="4">
    <source>
        <dbReference type="ARBA" id="ARBA00022679"/>
    </source>
</evidence>
<evidence type="ECO:0000256" key="10">
    <source>
        <dbReference type="ARBA" id="ARBA00037847"/>
    </source>
</evidence>
<evidence type="ECO:0000256" key="6">
    <source>
        <dbReference type="ARBA" id="ARBA00022968"/>
    </source>
</evidence>
<keyword evidence="8 11" id="KW-0472">Membrane</keyword>
<comment type="subcellular location">
    <subcellularLocation>
        <location evidence="10">Endomembrane system</location>
        <topology evidence="10">Single-pass membrane protein</topology>
    </subcellularLocation>
    <subcellularLocation>
        <location evidence="1 11">Membrane</location>
        <topology evidence="1 11">Single-pass type II membrane protein</topology>
    </subcellularLocation>
</comment>
<name>A0A5N6LIV7_9ASTR</name>
<keyword evidence="5 11" id="KW-0812">Transmembrane</keyword>
<dbReference type="AlphaFoldDB" id="A0A5N6LIV7"/>
<dbReference type="PANTHER" id="PTHR10108">
    <property type="entry name" value="SAM-DEPENDENT METHYLTRANSFERASE"/>
    <property type="match status" value="1"/>
</dbReference>
<organism evidence="12 13">
    <name type="scientific">Mikania micrantha</name>
    <name type="common">bitter vine</name>
    <dbReference type="NCBI Taxonomy" id="192012"/>
    <lineage>
        <taxon>Eukaryota</taxon>
        <taxon>Viridiplantae</taxon>
        <taxon>Streptophyta</taxon>
        <taxon>Embryophyta</taxon>
        <taxon>Tracheophyta</taxon>
        <taxon>Spermatophyta</taxon>
        <taxon>Magnoliopsida</taxon>
        <taxon>eudicotyledons</taxon>
        <taxon>Gunneridae</taxon>
        <taxon>Pentapetalae</taxon>
        <taxon>asterids</taxon>
        <taxon>campanulids</taxon>
        <taxon>Asterales</taxon>
        <taxon>Asteraceae</taxon>
        <taxon>Asteroideae</taxon>
        <taxon>Heliantheae alliance</taxon>
        <taxon>Eupatorieae</taxon>
        <taxon>Mikania</taxon>
    </lineage>
</organism>
<dbReference type="EMBL" id="SZYD01000332">
    <property type="protein sequence ID" value="KAD1924332.1"/>
    <property type="molecule type" value="Genomic_DNA"/>
</dbReference>
<dbReference type="Gene3D" id="3.40.50.150">
    <property type="entry name" value="Vaccinia Virus protein VP39"/>
    <property type="match status" value="1"/>
</dbReference>
<dbReference type="InterPro" id="IPR029063">
    <property type="entry name" value="SAM-dependent_MTases_sf"/>
</dbReference>
<dbReference type="GO" id="GO:0005737">
    <property type="term" value="C:cytoplasm"/>
    <property type="evidence" value="ECO:0007669"/>
    <property type="project" value="TreeGrafter"/>
</dbReference>
<gene>
    <name evidence="12" type="ORF">E3N88_42134</name>
</gene>
<keyword evidence="4 11" id="KW-0808">Transferase</keyword>
<reference evidence="12 13" key="1">
    <citation type="submission" date="2019-05" db="EMBL/GenBank/DDBJ databases">
        <title>Mikania micrantha, genome provides insights into the molecular mechanism of rapid growth.</title>
        <authorList>
            <person name="Liu B."/>
        </authorList>
    </citation>
    <scope>NUCLEOTIDE SEQUENCE [LARGE SCALE GENOMIC DNA]</scope>
    <source>
        <strain evidence="12">NLD-2019</strain>
        <tissue evidence="12">Leaf</tissue>
    </source>
</reference>
<dbReference type="CDD" id="cd02440">
    <property type="entry name" value="AdoMet_MTases"/>
    <property type="match status" value="1"/>
</dbReference>
<sequence length="740" mass="83338">MTGNSGGRSIPVIVPVNSIYLIKEMSRPLHRGVSGGGRFSGNIQHYLEDSQMKIKSDKEVLDKSEQATFTLRNPFQFLFSENSSSKQVSIENGFLLSDPYAPSTLRNHHMLTLLLQLSLVVIVILGLAISSLWAISLTPASRSPVIRGYRRLQEQLVSDLWDIGELSLGATRFKDSEFCSPEFENFVPCFNVTENLELGLIEGKEFDRRCGPMSKQNCLILAPPKYKIPHRWPTGRDVIWIDNVKITAQEVLSSGSLTKRMMMLDEDQISFSFASSMVDDNIEDYSHQIAEMIGLRNVSYLVQAGVRTVLDIGCGYGSLGAHLFPKQLITMCIANYESSGSQVEIALERGLPAIVGSFASKQLPFPSLSFDMIHSAWDGVEWDKKDGIYLIEVDRVLRPGGYFVWTSPFANMPASDHDKGKINKWDFVLNFAKDLCWDLLSQQDKTVVWKKPSKKNCYASRKHGSGPLICKEGRDAETPYYHPLEACIGGTRSRRWIPIKERANWPSRAILSAKELAVHGVLPDDFMEETTNWKSTVRDYWSLLSPLIFSDHPKRPGDEDPIPPDYMVRNVLDMNAHLGGFNSALLDAGKSVWVMNVVPIIGVNHLPLILDRGFVGVLHDWCESFPTYPRTYDMVHADGLLSLQAVKQSRCSMLDLFYEIDRLLRPEGWVILRDTTSLIESARAIASRLKWEARVVEVESNNDEKLLVCQKPTFGQKKKVQGKLLADMDAESRVITQKVK</sequence>
<accession>A0A5N6LIV7</accession>
<comment type="caution">
    <text evidence="12">The sequence shown here is derived from an EMBL/GenBank/DDBJ whole genome shotgun (WGS) entry which is preliminary data.</text>
</comment>
<evidence type="ECO:0000256" key="7">
    <source>
        <dbReference type="ARBA" id="ARBA00022989"/>
    </source>
</evidence>
<evidence type="ECO:0000256" key="8">
    <source>
        <dbReference type="ARBA" id="ARBA00023136"/>
    </source>
</evidence>
<dbReference type="OrthoDB" id="2013972at2759"/>
<evidence type="ECO:0000313" key="13">
    <source>
        <dbReference type="Proteomes" id="UP000326396"/>
    </source>
</evidence>
<dbReference type="GO" id="GO:0008168">
    <property type="term" value="F:methyltransferase activity"/>
    <property type="evidence" value="ECO:0007669"/>
    <property type="project" value="UniProtKB-UniRule"/>
</dbReference>
<dbReference type="GO" id="GO:0016020">
    <property type="term" value="C:membrane"/>
    <property type="evidence" value="ECO:0007669"/>
    <property type="project" value="UniProtKB-SubCell"/>
</dbReference>
<dbReference type="EC" id="2.1.1.-" evidence="11"/>
<evidence type="ECO:0000256" key="5">
    <source>
        <dbReference type="ARBA" id="ARBA00022692"/>
    </source>
</evidence>
<dbReference type="FunFam" id="3.40.50.150:FF:000119">
    <property type="entry name" value="probable pectin methyltransferase QUA2"/>
    <property type="match status" value="1"/>
</dbReference>